<dbReference type="InterPro" id="IPR024749">
    <property type="entry name" value="Collagen-bd_put"/>
</dbReference>
<dbReference type="Proteomes" id="UP001302806">
    <property type="component" value="Chromosome"/>
</dbReference>
<protein>
    <submittedName>
        <fullName evidence="2">Collagen-binding domain-containing protein</fullName>
    </submittedName>
</protein>
<organism evidence="2 3">
    <name type="scientific">Thalassobellus suaedae</name>
    <dbReference type="NCBI Taxonomy" id="3074124"/>
    <lineage>
        <taxon>Bacteria</taxon>
        <taxon>Pseudomonadati</taxon>
        <taxon>Bacteroidota</taxon>
        <taxon>Flavobacteriia</taxon>
        <taxon>Flavobacteriales</taxon>
        <taxon>Flavobacteriaceae</taxon>
        <taxon>Thalassobellus</taxon>
    </lineage>
</organism>
<sequence length="91" mass="10337">MPNGNVISEVGKNESLKTAVTTKSNNMALVYFSNNSHCQVTNILNNDAEAYWFYPRNGEKENVSLFKENESRIMAPPSKWEDAILILQIQE</sequence>
<proteinExistence type="predicted"/>
<reference evidence="2 3" key="1">
    <citation type="submission" date="2023-09" db="EMBL/GenBank/DDBJ databases">
        <title>Thalassobella suaedae gen. nov., sp. nov., a marine bacterium of the family Flavobacteriaceae isolated from a halophyte Suaeda japonica.</title>
        <authorList>
            <person name="Lee S.Y."/>
            <person name="Hwang C.Y."/>
        </authorList>
    </citation>
    <scope>NUCLEOTIDE SEQUENCE [LARGE SCALE GENOMIC DNA]</scope>
    <source>
        <strain evidence="2 3">HL-DH14</strain>
    </source>
</reference>
<accession>A0ABY9XYB6</accession>
<feature type="domain" description="Putative collagen-binding" evidence="1">
    <location>
        <begin position="2"/>
        <end position="88"/>
    </location>
</feature>
<keyword evidence="2" id="KW-0176">Collagen</keyword>
<evidence type="ECO:0000313" key="3">
    <source>
        <dbReference type="Proteomes" id="UP001302806"/>
    </source>
</evidence>
<gene>
    <name evidence="2" type="ORF">RHP51_06795</name>
</gene>
<dbReference type="Pfam" id="PF12904">
    <property type="entry name" value="Collagen_bind_2"/>
    <property type="match status" value="1"/>
</dbReference>
<dbReference type="EMBL" id="CP134537">
    <property type="protein sequence ID" value="WNH10962.1"/>
    <property type="molecule type" value="Genomic_DNA"/>
</dbReference>
<evidence type="ECO:0000313" key="2">
    <source>
        <dbReference type="EMBL" id="WNH10962.1"/>
    </source>
</evidence>
<dbReference type="RefSeq" id="WP_415867167.1">
    <property type="nucleotide sequence ID" value="NZ_CP134537.1"/>
</dbReference>
<evidence type="ECO:0000259" key="1">
    <source>
        <dbReference type="Pfam" id="PF12904"/>
    </source>
</evidence>
<name>A0ABY9XYB6_9FLAO</name>